<evidence type="ECO:0008006" key="5">
    <source>
        <dbReference type="Google" id="ProtNLM"/>
    </source>
</evidence>
<evidence type="ECO:0000313" key="4">
    <source>
        <dbReference type="Proteomes" id="UP000694388"/>
    </source>
</evidence>
<protein>
    <recommendedName>
        <fullName evidence="5">ANK_REP_REGION domain-containing protein</fullName>
    </recommendedName>
</protein>
<evidence type="ECO:0000313" key="3">
    <source>
        <dbReference type="Ensembl" id="ENSEBUP00000004590.1"/>
    </source>
</evidence>
<dbReference type="PANTHER" id="PTHR24156">
    <property type="entry name" value="ANK_REP_REGION DOMAIN-CONTAINING PROTEIN"/>
    <property type="match status" value="1"/>
</dbReference>
<dbReference type="AlphaFoldDB" id="A0A8C4NKR9"/>
<keyword evidence="2" id="KW-0040">ANK repeat</keyword>
<name>A0A8C4NKR9_EPTBU</name>
<reference evidence="3" key="2">
    <citation type="submission" date="2025-09" db="UniProtKB">
        <authorList>
            <consortium name="Ensembl"/>
        </authorList>
    </citation>
    <scope>IDENTIFICATION</scope>
</reference>
<keyword evidence="4" id="KW-1185">Reference proteome</keyword>
<dbReference type="Ensembl" id="ENSEBUT00000005028.1">
    <property type="protein sequence ID" value="ENSEBUP00000004590.1"/>
    <property type="gene ID" value="ENSEBUG00000003195.1"/>
</dbReference>
<dbReference type="SUPFAM" id="SSF48403">
    <property type="entry name" value="Ankyrin repeat"/>
    <property type="match status" value="1"/>
</dbReference>
<evidence type="ECO:0000256" key="2">
    <source>
        <dbReference type="ARBA" id="ARBA00023043"/>
    </source>
</evidence>
<dbReference type="Proteomes" id="UP000694388">
    <property type="component" value="Unplaced"/>
</dbReference>
<dbReference type="InterPro" id="IPR042637">
    <property type="entry name" value="AN34A/B/C"/>
</dbReference>
<dbReference type="InterPro" id="IPR036770">
    <property type="entry name" value="Ankyrin_rpt-contain_sf"/>
</dbReference>
<reference evidence="3" key="1">
    <citation type="submission" date="2025-08" db="UniProtKB">
        <authorList>
            <consortium name="Ensembl"/>
        </authorList>
    </citation>
    <scope>IDENTIFICATION</scope>
</reference>
<accession>A0A8C4NKR9</accession>
<organism evidence="3 4">
    <name type="scientific">Eptatretus burgeri</name>
    <name type="common">Inshore hagfish</name>
    <dbReference type="NCBI Taxonomy" id="7764"/>
    <lineage>
        <taxon>Eukaryota</taxon>
        <taxon>Metazoa</taxon>
        <taxon>Chordata</taxon>
        <taxon>Craniata</taxon>
        <taxon>Vertebrata</taxon>
        <taxon>Cyclostomata</taxon>
        <taxon>Myxini</taxon>
        <taxon>Myxiniformes</taxon>
        <taxon>Myxinidae</taxon>
        <taxon>Eptatretinae</taxon>
        <taxon>Eptatretus</taxon>
    </lineage>
</organism>
<dbReference type="GeneTree" id="ENSGT00390000012355"/>
<evidence type="ECO:0000256" key="1">
    <source>
        <dbReference type="ARBA" id="ARBA00022737"/>
    </source>
</evidence>
<dbReference type="Gene3D" id="1.25.40.20">
    <property type="entry name" value="Ankyrin repeat-containing domain"/>
    <property type="match status" value="1"/>
</dbReference>
<dbReference type="PANTHER" id="PTHR24156:SF3">
    <property type="entry name" value="ANKYRIN REPEAT DOMAIN-CONTAINING PROTEIN 34C-LIKE"/>
    <property type="match status" value="1"/>
</dbReference>
<proteinExistence type="predicted"/>
<keyword evidence="1" id="KW-0677">Repeat</keyword>
<sequence length="154" mass="17155">LLHNRQHLLTIFSTTAVFRGRLHLSHLLLDGGNCINESNEHGETPLKVKMVWYLLKNMADPNIQDKYGRCALIHSCLSHAGTGIAKLLLQNGANPFGKQNNTKQFRNVLPLCGIHNSCIAPCWLGQEFCNLFRVPANTCRLFAKDTVVSLTSTD</sequence>